<feature type="region of interest" description="Disordered" evidence="7">
    <location>
        <begin position="1"/>
        <end position="54"/>
    </location>
</feature>
<proteinExistence type="inferred from homology"/>
<dbReference type="FunFam" id="1.20.120.1110:FF:000002">
    <property type="entry name" value="Transcription initiation factor TFIID subunit 4B"/>
    <property type="match status" value="1"/>
</dbReference>
<evidence type="ECO:0000256" key="3">
    <source>
        <dbReference type="ARBA" id="ARBA00022553"/>
    </source>
</evidence>
<evidence type="ECO:0000256" key="5">
    <source>
        <dbReference type="ARBA" id="ARBA00023163"/>
    </source>
</evidence>
<feature type="compositionally biased region" description="Basic and acidic residues" evidence="7">
    <location>
        <begin position="572"/>
        <end position="590"/>
    </location>
</feature>
<keyword evidence="10" id="KW-1185">Reference proteome</keyword>
<dbReference type="SUPFAM" id="SSF47113">
    <property type="entry name" value="Histone-fold"/>
    <property type="match status" value="1"/>
</dbReference>
<evidence type="ECO:0000256" key="7">
    <source>
        <dbReference type="SAM" id="MobiDB-lite"/>
    </source>
</evidence>
<keyword evidence="3" id="KW-0597">Phosphoprotein</keyword>
<feature type="domain" description="TAFH" evidence="8">
    <location>
        <begin position="189"/>
        <end position="286"/>
    </location>
</feature>
<keyword evidence="4" id="KW-0805">Transcription regulation</keyword>
<organism evidence="9 10">
    <name type="scientific">Neovison vison</name>
    <name type="common">American mink</name>
    <name type="synonym">Mustela vison</name>
    <dbReference type="NCBI Taxonomy" id="452646"/>
    <lineage>
        <taxon>Eukaryota</taxon>
        <taxon>Metazoa</taxon>
        <taxon>Chordata</taxon>
        <taxon>Craniata</taxon>
        <taxon>Vertebrata</taxon>
        <taxon>Euteleostomi</taxon>
        <taxon>Mammalia</taxon>
        <taxon>Eutheria</taxon>
        <taxon>Laurasiatheria</taxon>
        <taxon>Carnivora</taxon>
        <taxon>Caniformia</taxon>
        <taxon>Musteloidea</taxon>
        <taxon>Mustelidae</taxon>
        <taxon>Mustelinae</taxon>
        <taxon>Neogale</taxon>
    </lineage>
</organism>
<reference evidence="9" key="1">
    <citation type="submission" date="2025-08" db="UniProtKB">
        <authorList>
            <consortium name="Ensembl"/>
        </authorList>
    </citation>
    <scope>IDENTIFICATION</scope>
</reference>
<protein>
    <submittedName>
        <fullName evidence="9">TATA-box binding protein associated factor 4</fullName>
    </submittedName>
</protein>
<dbReference type="GO" id="GO:0046982">
    <property type="term" value="F:protein heterodimerization activity"/>
    <property type="evidence" value="ECO:0007669"/>
    <property type="project" value="InterPro"/>
</dbReference>
<dbReference type="GeneTree" id="ENSGT00390000011620"/>
<feature type="region of interest" description="Disordered" evidence="7">
    <location>
        <begin position="157"/>
        <end position="187"/>
    </location>
</feature>
<evidence type="ECO:0000256" key="1">
    <source>
        <dbReference type="ARBA" id="ARBA00004123"/>
    </source>
</evidence>
<dbReference type="AlphaFoldDB" id="A0A8C7BVP6"/>
<sequence length="683" mass="72909">LLSRVTVPCSCHHSPGRSPEGGGLPDLRVRGVAGPGQPGGGGGDGVAPAAPGACAEGRPLHRPCAGGLSPDATSPLSPGMVLVRSENGQLLMIPQQALAQMQAQAHVQTQPQTSMAARPATPTSAPPVQISTVQAPGTSIIARQVTPTTIIKPVSQAQTTVPPTTALQRSPGVQVRGRGRGVGAGGETMENVKKCKNFLSTLIKLASSGKQSTETAANVKELVQSLLDGKIEAEDFTSRLYRELNSSPQPYLVPFLKRSLPALRQLTPDSAAFIQQSQQQPPPASQATTALTAVVLSSSVQRTAGKTPATVTSALQPPVISLTQPTQVGAGKPGQPTPLVIQQPPKPGALIRPPQVTLTQTPMVALRQPHSRIVLTAPPQIQLNQLQPVPVVKPAVLPGTKALSAVSAQAAAAQKNKLKEPGGSSFRDDDDINDVASMAGVNLSEESARILATNSELVGTLTRSCKDETFLLPAPLQRRILEIGRKHGITELHPDVVSYVSHATQQRLQNLVEKISETAQQKNFSYKDDDRYEQASDVRAQLKFFEQLDQIEKQRKDEQEREILMRAAKSRSRQEDPEQLRLKQKAKEMQQQELAQMRQRDANLTALAAIGPRKKRKVDSPGPGSGTEGSGPGSAVPGGSGVGTPRQFTRQRITRVNLRDLIFCLENERATSRSLLLYKALLK</sequence>
<dbReference type="InterPro" id="IPR007900">
    <property type="entry name" value="TAF4_C"/>
</dbReference>
<reference evidence="9" key="2">
    <citation type="submission" date="2025-09" db="UniProtKB">
        <authorList>
            <consortium name="Ensembl"/>
        </authorList>
    </citation>
    <scope>IDENTIFICATION</scope>
</reference>
<feature type="region of interest" description="Disordered" evidence="7">
    <location>
        <begin position="566"/>
        <end position="648"/>
    </location>
</feature>
<dbReference type="GO" id="GO:0006367">
    <property type="term" value="P:transcription initiation at RNA polymerase II promoter"/>
    <property type="evidence" value="ECO:0007669"/>
    <property type="project" value="TreeGrafter"/>
</dbReference>
<dbReference type="GO" id="GO:0003677">
    <property type="term" value="F:DNA binding"/>
    <property type="evidence" value="ECO:0007669"/>
    <property type="project" value="TreeGrafter"/>
</dbReference>
<evidence type="ECO:0000259" key="8">
    <source>
        <dbReference type="PROSITE" id="PS51119"/>
    </source>
</evidence>
<feature type="compositionally biased region" description="Gly residues" evidence="7">
    <location>
        <begin position="33"/>
        <end position="45"/>
    </location>
</feature>
<feature type="compositionally biased region" description="Gly residues" evidence="7">
    <location>
        <begin position="623"/>
        <end position="642"/>
    </location>
</feature>
<dbReference type="InterPro" id="IPR003894">
    <property type="entry name" value="TAFH_NHR1"/>
</dbReference>
<dbReference type="Gene3D" id="1.10.20.10">
    <property type="entry name" value="Histone, subunit A"/>
    <property type="match status" value="1"/>
</dbReference>
<dbReference type="GO" id="GO:0005669">
    <property type="term" value="C:transcription factor TFIID complex"/>
    <property type="evidence" value="ECO:0007669"/>
    <property type="project" value="InterPro"/>
</dbReference>
<dbReference type="Proteomes" id="UP000694425">
    <property type="component" value="Unplaced"/>
</dbReference>
<dbReference type="SUPFAM" id="SSF158553">
    <property type="entry name" value="TAFH domain-like"/>
    <property type="match status" value="1"/>
</dbReference>
<comment type="similarity">
    <text evidence="2">Belongs to the TAF4 family.</text>
</comment>
<dbReference type="PANTHER" id="PTHR15138">
    <property type="entry name" value="TRANSCRIPTION INITIATION FACTOR TFIID SUBUNIT 4"/>
    <property type="match status" value="1"/>
</dbReference>
<dbReference type="PROSITE" id="PS51119">
    <property type="entry name" value="TAFH"/>
    <property type="match status" value="1"/>
</dbReference>
<dbReference type="Pfam" id="PF05236">
    <property type="entry name" value="TAF4"/>
    <property type="match status" value="1"/>
</dbReference>
<accession>A0A8C7BVP6</accession>
<evidence type="ECO:0000313" key="9">
    <source>
        <dbReference type="Ensembl" id="ENSNVIP00000027940.1"/>
    </source>
</evidence>
<dbReference type="InterPro" id="IPR037249">
    <property type="entry name" value="TAFH/NHR1_dom_sf"/>
</dbReference>
<dbReference type="InterPro" id="IPR045144">
    <property type="entry name" value="TAF4"/>
</dbReference>
<name>A0A8C7BVP6_NEOVI</name>
<dbReference type="InterPro" id="IPR009072">
    <property type="entry name" value="Histone-fold"/>
</dbReference>
<dbReference type="GO" id="GO:0006357">
    <property type="term" value="P:regulation of transcription by RNA polymerase II"/>
    <property type="evidence" value="ECO:0007669"/>
    <property type="project" value="UniProtKB-ARBA"/>
</dbReference>
<dbReference type="PANTHER" id="PTHR15138:SF18">
    <property type="entry name" value="TATA-BOX BINDING PROTEIN ASSOCIATED FACTOR 4"/>
    <property type="match status" value="1"/>
</dbReference>
<dbReference type="Gene3D" id="1.20.120.1110">
    <property type="entry name" value="TAFH/NHR1 domain"/>
    <property type="match status" value="1"/>
</dbReference>
<evidence type="ECO:0000256" key="2">
    <source>
        <dbReference type="ARBA" id="ARBA00006178"/>
    </source>
</evidence>
<dbReference type="GO" id="GO:0016251">
    <property type="term" value="F:RNA polymerase II general transcription initiation factor activity"/>
    <property type="evidence" value="ECO:0007669"/>
    <property type="project" value="TreeGrafter"/>
</dbReference>
<feature type="compositionally biased region" description="Polar residues" evidence="7">
    <location>
        <begin position="157"/>
        <end position="168"/>
    </location>
</feature>
<dbReference type="Ensembl" id="ENSNVIT00000032411.1">
    <property type="protein sequence ID" value="ENSNVIP00000027940.1"/>
    <property type="gene ID" value="ENSNVIG00000021480.1"/>
</dbReference>
<dbReference type="FunFam" id="1.10.20.10:FF:000015">
    <property type="entry name" value="Transcription initiation factor TFIID subunit 4B"/>
    <property type="match status" value="1"/>
</dbReference>
<evidence type="ECO:0000313" key="10">
    <source>
        <dbReference type="Proteomes" id="UP000694425"/>
    </source>
</evidence>
<dbReference type="CDD" id="cd08045">
    <property type="entry name" value="HFD_TAF4"/>
    <property type="match status" value="1"/>
</dbReference>
<keyword evidence="5" id="KW-0804">Transcription</keyword>
<dbReference type="Pfam" id="PF07531">
    <property type="entry name" value="TAFH"/>
    <property type="match status" value="1"/>
</dbReference>
<keyword evidence="6" id="KW-0539">Nucleus</keyword>
<dbReference type="SMART" id="SM00549">
    <property type="entry name" value="TAFH"/>
    <property type="match status" value="1"/>
</dbReference>
<evidence type="ECO:0000256" key="6">
    <source>
        <dbReference type="ARBA" id="ARBA00023242"/>
    </source>
</evidence>
<comment type="subcellular location">
    <subcellularLocation>
        <location evidence="1">Nucleus</location>
    </subcellularLocation>
</comment>
<evidence type="ECO:0000256" key="4">
    <source>
        <dbReference type="ARBA" id="ARBA00023015"/>
    </source>
</evidence>